<dbReference type="OrthoDB" id="8446141at2"/>
<proteinExistence type="inferred from homology"/>
<comment type="caution">
    <text evidence="4">The sequence shown here is derived from an EMBL/GenBank/DDBJ whole genome shotgun (WGS) entry which is preliminary data.</text>
</comment>
<sequence length="272" mass="32761">MNFEFIIRTLRKGGYTMSDQYSIISFPKCGRTWLRLLIGKILKNHYNFEDNINLLSLNKFYEYNESIPSIEVSHDNNPQYKQKDELVKDKSKYKDKKVIFLVRDPRDVLVSLYFHRKKRDRRKKYNGTLSEFVYQPVGGIDSIIEFYNIWAKNKSVPEAFLLIKYEELRENTYREIEKVLSFLRLDNVKKKTIKKAIEYCSFKNMRKLEKNNEFSSILKPMDPEDIESYKTRRGVVGGYKSYLNREEINYLNRKMKKLSDFYNYNIYSTFVD</sequence>
<organism evidence="4 5">
    <name type="scientific">Salibacterium salarium</name>
    <dbReference type="NCBI Taxonomy" id="284579"/>
    <lineage>
        <taxon>Bacteria</taxon>
        <taxon>Bacillati</taxon>
        <taxon>Bacillota</taxon>
        <taxon>Bacilli</taxon>
        <taxon>Bacillales</taxon>
        <taxon>Bacillaceae</taxon>
    </lineage>
</organism>
<dbReference type="EMBL" id="RBVX01000103">
    <property type="protein sequence ID" value="RSL29027.1"/>
    <property type="molecule type" value="Genomic_DNA"/>
</dbReference>
<dbReference type="SUPFAM" id="SSF52540">
    <property type="entry name" value="P-loop containing nucleoside triphosphate hydrolases"/>
    <property type="match status" value="1"/>
</dbReference>
<evidence type="ECO:0000313" key="4">
    <source>
        <dbReference type="EMBL" id="RSL29027.1"/>
    </source>
</evidence>
<evidence type="ECO:0000313" key="5">
    <source>
        <dbReference type="Proteomes" id="UP000275076"/>
    </source>
</evidence>
<comment type="similarity">
    <text evidence="1">Belongs to the sulfotransferase 1 family.</text>
</comment>
<evidence type="ECO:0000259" key="3">
    <source>
        <dbReference type="Pfam" id="PF00685"/>
    </source>
</evidence>
<name>A0A3R9WLL1_9BACI</name>
<reference evidence="4 5" key="1">
    <citation type="submission" date="2018-10" db="EMBL/GenBank/DDBJ databases">
        <title>Draft genome sequence of Bacillus salarius IM0101, isolated from a hypersaline soil in Inner Mongolia, China.</title>
        <authorList>
            <person name="Yamprayoonswat W."/>
            <person name="Boonvisut S."/>
            <person name="Jumpathong W."/>
            <person name="Sittihan S."/>
            <person name="Ruangsuj P."/>
            <person name="Wanthongcharoen S."/>
            <person name="Thongpramul N."/>
            <person name="Pimmason S."/>
            <person name="Yu B."/>
            <person name="Yasawong M."/>
        </authorList>
    </citation>
    <scope>NUCLEOTIDE SEQUENCE [LARGE SCALE GENOMIC DNA]</scope>
    <source>
        <strain evidence="4 5">IM0101</strain>
    </source>
</reference>
<dbReference type="Pfam" id="PF00685">
    <property type="entry name" value="Sulfotransfer_1"/>
    <property type="match status" value="1"/>
</dbReference>
<keyword evidence="5" id="KW-1185">Reference proteome</keyword>
<gene>
    <name evidence="4" type="ORF">D7Z54_33400</name>
</gene>
<dbReference type="PANTHER" id="PTHR11783">
    <property type="entry name" value="SULFOTRANSFERASE SULT"/>
    <property type="match status" value="1"/>
</dbReference>
<feature type="domain" description="Sulfotransferase" evidence="3">
    <location>
        <begin position="20"/>
        <end position="257"/>
    </location>
</feature>
<evidence type="ECO:0000256" key="1">
    <source>
        <dbReference type="ARBA" id="ARBA00005771"/>
    </source>
</evidence>
<accession>A0A3R9WLL1</accession>
<evidence type="ECO:0000256" key="2">
    <source>
        <dbReference type="ARBA" id="ARBA00022679"/>
    </source>
</evidence>
<dbReference type="GO" id="GO:0008146">
    <property type="term" value="F:sulfotransferase activity"/>
    <property type="evidence" value="ECO:0007669"/>
    <property type="project" value="InterPro"/>
</dbReference>
<keyword evidence="2 4" id="KW-0808">Transferase</keyword>
<dbReference type="Gene3D" id="3.40.50.300">
    <property type="entry name" value="P-loop containing nucleotide triphosphate hydrolases"/>
    <property type="match status" value="1"/>
</dbReference>
<protein>
    <submittedName>
        <fullName evidence="4">Sulfotransferase domain-containing protein</fullName>
    </submittedName>
</protein>
<dbReference type="Proteomes" id="UP000275076">
    <property type="component" value="Unassembled WGS sequence"/>
</dbReference>
<dbReference type="InterPro" id="IPR000863">
    <property type="entry name" value="Sulfotransferase_dom"/>
</dbReference>
<dbReference type="AlphaFoldDB" id="A0A3R9WLL1"/>
<dbReference type="InterPro" id="IPR027417">
    <property type="entry name" value="P-loop_NTPase"/>
</dbReference>